<name>E5DI43_9CAUD</name>
<keyword evidence="2" id="KW-1185">Reference proteome</keyword>
<dbReference type="EMBL" id="GU323318">
    <property type="protein sequence ID" value="ADB81528.1"/>
    <property type="molecule type" value="Genomic_DNA"/>
</dbReference>
<dbReference type="Proteomes" id="UP000008725">
    <property type="component" value="Segment"/>
</dbReference>
<proteinExistence type="predicted"/>
<sequence>MYKMKAVCDEHQGLIRFIDECGCECGSVHYDIFKRVLKVDLSFESSFVHQGQKLTKQLIEKLAKDSAWESGIDDDLLWEGIEVICVDCESFEERLDYTGSDDDIFNAWMKR</sequence>
<dbReference type="KEGG" id="vg:9926178"/>
<dbReference type="GeneID" id="9926178"/>
<organism evidence="1 2">
    <name type="scientific">Enterobacter phage CC31</name>
    <dbReference type="NCBI Taxonomy" id="709484"/>
    <lineage>
        <taxon>Viruses</taxon>
        <taxon>Duplodnaviria</taxon>
        <taxon>Heunggongvirae</taxon>
        <taxon>Uroviricota</taxon>
        <taxon>Caudoviricetes</taxon>
        <taxon>Pantevenvirales</taxon>
        <taxon>Straboviridae</taxon>
        <taxon>Tevenvirinae</taxon>
        <taxon>Karamvirus</taxon>
        <taxon>Karamvirus cc31</taxon>
    </lineage>
</organism>
<evidence type="ECO:0000313" key="1">
    <source>
        <dbReference type="EMBL" id="ADB81528.1"/>
    </source>
</evidence>
<evidence type="ECO:0000313" key="2">
    <source>
        <dbReference type="Proteomes" id="UP000008725"/>
    </source>
</evidence>
<reference evidence="1 2" key="1">
    <citation type="journal article" date="2010" name="Virol. J.">
        <title>Genomes of the T4-related bacteriophages as windows on microbial genome evolution.</title>
        <authorList>
            <person name="Petrov V.M."/>
            <person name="Ratnayaka S."/>
            <person name="Nolan J.M."/>
            <person name="Miller E.S."/>
            <person name="Karam J.D."/>
        </authorList>
    </citation>
    <scope>NUCLEOTIDE SEQUENCE [LARGE SCALE GENOMIC DNA]</scope>
</reference>
<protein>
    <submittedName>
        <fullName evidence="1">Uncharacterized protein</fullName>
    </submittedName>
</protein>
<accession>E5DI43</accession>
<dbReference type="RefSeq" id="YP_004009890.1">
    <property type="nucleotide sequence ID" value="NC_014662.1"/>
</dbReference>
<gene>
    <name evidence="1" type="ORF">CC31p032</name>
</gene>